<proteinExistence type="predicted"/>
<accession>A0A4Y1WQT8</accession>
<dbReference type="OrthoDB" id="9780658at2"/>
<dbReference type="GeneID" id="78341461"/>
<dbReference type="KEGG" id="acou:A5CBH24_07460"/>
<dbReference type="EMBL" id="AP019735">
    <property type="protein sequence ID" value="BBL03433.1"/>
    <property type="molecule type" value="Genomic_DNA"/>
</dbReference>
<dbReference type="SUPFAM" id="SSF51905">
    <property type="entry name" value="FAD/NAD(P)-binding domain"/>
    <property type="match status" value="1"/>
</dbReference>
<evidence type="ECO:0000256" key="3">
    <source>
        <dbReference type="ARBA" id="ARBA00023002"/>
    </source>
</evidence>
<keyword evidence="2" id="KW-0479">Metal-binding</keyword>
<dbReference type="PANTHER" id="PTHR43498:SF1">
    <property type="entry name" value="COB--COM HETERODISULFIDE REDUCTASE IRON-SULFUR SUBUNIT A"/>
    <property type="match status" value="1"/>
</dbReference>
<dbReference type="AlphaFoldDB" id="A0A3D3YNJ4"/>
<name>A0A3D3YNJ4_9BACT</name>
<reference evidence="7" key="1">
    <citation type="submission" date="2019-06" db="EMBL/GenBank/DDBJ databases">
        <title>Alistipes onderdonkii subsp. vulgaris subsp. nov., Alistipes dispar sp. nov. and Alistipes communis sp. nov., isolated from human faeces, and creation of Alistipes onderdonkii subsp. onderdonkii subsp. nov.</title>
        <authorList>
            <person name="Sakamoto M."/>
            <person name="Ikeyama N."/>
            <person name="Ogata Y."/>
            <person name="Suda W."/>
            <person name="Iino T."/>
            <person name="Hattori M."/>
            <person name="Ohkuma M."/>
        </authorList>
    </citation>
    <scope>NUCLEOTIDE SEQUENCE [LARGE SCALE GENOMIC DNA]</scope>
    <source>
        <strain evidence="7">5CBH24</strain>
    </source>
</reference>
<gene>
    <name evidence="6" type="ORF">A5CBH24_07460</name>
</gene>
<keyword evidence="4" id="KW-0408">Iron</keyword>
<accession>A0A3D3YNJ4</accession>
<evidence type="ECO:0000256" key="2">
    <source>
        <dbReference type="ARBA" id="ARBA00022723"/>
    </source>
</evidence>
<dbReference type="InterPro" id="IPR039650">
    <property type="entry name" value="HdrA-like"/>
</dbReference>
<dbReference type="STRING" id="1118061.GCA_000311925_02554"/>
<keyword evidence="7" id="KW-1185">Reference proteome</keyword>
<keyword evidence="1" id="KW-0004">4Fe-4S</keyword>
<keyword evidence="5" id="KW-0411">Iron-sulfur</keyword>
<keyword evidence="3" id="KW-0560">Oxidoreductase</keyword>
<protein>
    <submittedName>
        <fullName evidence="6">Pyridine nucleotide-disulfide oxidoreductase</fullName>
    </submittedName>
</protein>
<dbReference type="InterPro" id="IPR036188">
    <property type="entry name" value="FAD/NAD-bd_sf"/>
</dbReference>
<evidence type="ECO:0000256" key="4">
    <source>
        <dbReference type="ARBA" id="ARBA00023004"/>
    </source>
</evidence>
<dbReference type="GO" id="GO:0051539">
    <property type="term" value="F:4 iron, 4 sulfur cluster binding"/>
    <property type="evidence" value="ECO:0007669"/>
    <property type="project" value="UniProtKB-KW"/>
</dbReference>
<dbReference type="Proteomes" id="UP000318946">
    <property type="component" value="Chromosome"/>
</dbReference>
<sequence>MNTNNSVMALATTFADRGDWTVEQQFVLQMGSSYLLAHGIGTPLQRDAVTTVEVPADGEYNLLVRTKNWTKHWSDGPTPGIFQVLVDGVADAATFGTDKVDWYWQRGGKIALKKGKHTLALHDLTGFDGRCDAVVLTTSDEMPGDSLDEYRALRARLLGPETPVDKGEFDFVVVGGGISGICAALAAARLGCKVALVQDRYVLGGNNSSEVRVGLGGQINVDPYPSLGYLLNEIGPDRIGNARGAHHYQDDKKLKVVLAEKNITLFLGYTVTEVEKMGDTIRSVVAVEATEQNRIKLSGKLFSDCTGDAYLAAMAGAECRMGREARAEFGESLAPVEADGFTMGVSIEWYCEDWNTPCTFPDSLDWGLRLDEYTVEPVHRANWYWEVGMRDDQVADAEKIRDYGMYVAYSTFSYCKNRYSKKEDWTCTHLVWVSHVSGKRESRRVVGDYILREQDLTRPIRHEDETCTTTWRIDQHYPMEKNSQQYPGAEWLSEGVLTPIDFYALPYRCFYSKDVRNMFMAGRNISVTHIALGSTRVMRTCGMIGEVVGMAASVCMKRNALPRDIYTTYFADLQELMRKGTGRTDVPYTQFYHQVDRTGHQAEDR</sequence>
<dbReference type="GO" id="GO:0046872">
    <property type="term" value="F:metal ion binding"/>
    <property type="evidence" value="ECO:0007669"/>
    <property type="project" value="UniProtKB-KW"/>
</dbReference>
<evidence type="ECO:0000256" key="5">
    <source>
        <dbReference type="ARBA" id="ARBA00023014"/>
    </source>
</evidence>
<accession>A0A4Y1XQ61</accession>
<dbReference type="PANTHER" id="PTHR43498">
    <property type="entry name" value="FERREDOXIN:COB-COM HETERODISULFIDE REDUCTASE SUBUNIT A"/>
    <property type="match status" value="1"/>
</dbReference>
<dbReference type="Gene3D" id="2.60.120.260">
    <property type="entry name" value="Galactose-binding domain-like"/>
    <property type="match status" value="1"/>
</dbReference>
<organism evidence="6 7">
    <name type="scientific">Alistipes communis</name>
    <dbReference type="NCBI Taxonomy" id="2585118"/>
    <lineage>
        <taxon>Bacteria</taxon>
        <taxon>Pseudomonadati</taxon>
        <taxon>Bacteroidota</taxon>
        <taxon>Bacteroidia</taxon>
        <taxon>Bacteroidales</taxon>
        <taxon>Rikenellaceae</taxon>
        <taxon>Alistipes</taxon>
    </lineage>
</organism>
<dbReference type="GO" id="GO:0016491">
    <property type="term" value="F:oxidoreductase activity"/>
    <property type="evidence" value="ECO:0007669"/>
    <property type="project" value="UniProtKB-KW"/>
</dbReference>
<dbReference type="RefSeq" id="WP_019131527.1">
    <property type="nucleotide sequence ID" value="NZ_AP019735.1"/>
</dbReference>
<dbReference type="Pfam" id="PF12831">
    <property type="entry name" value="FAD_oxidored"/>
    <property type="match status" value="1"/>
</dbReference>
<evidence type="ECO:0000313" key="6">
    <source>
        <dbReference type="EMBL" id="BBL03433.1"/>
    </source>
</evidence>
<evidence type="ECO:0000313" key="7">
    <source>
        <dbReference type="Proteomes" id="UP000318946"/>
    </source>
</evidence>
<evidence type="ECO:0000256" key="1">
    <source>
        <dbReference type="ARBA" id="ARBA00022485"/>
    </source>
</evidence>
<dbReference type="Gene3D" id="3.50.50.60">
    <property type="entry name" value="FAD/NAD(P)-binding domain"/>
    <property type="match status" value="1"/>
</dbReference>